<dbReference type="EMBL" id="CP071090">
    <property type="protein sequence ID" value="QSQ21532.1"/>
    <property type="molecule type" value="Genomic_DNA"/>
</dbReference>
<accession>A0ABX7NVN6</accession>
<keyword evidence="3" id="KW-1185">Reference proteome</keyword>
<protein>
    <recommendedName>
        <fullName evidence="4">Secreted protein</fullName>
    </recommendedName>
</protein>
<evidence type="ECO:0008006" key="4">
    <source>
        <dbReference type="Google" id="ProtNLM"/>
    </source>
</evidence>
<feature type="signal peptide" evidence="1">
    <location>
        <begin position="1"/>
        <end position="23"/>
    </location>
</feature>
<sequence length="161" mass="17161">MKKASLFLVVIVAAGGLTFAAQAGEPQATRPAEVSNTASKATCKKGLSITLSVGPDGLKQYTPRPPWSVKENQWVEVTNNTPKNVCINLVREGHKTKRYFLPSNGNPWNDDCKLAKGKYTLAACYVSTTDCPSDCGNLTDTQAAQGGPDTIKGELTVNTSN</sequence>
<dbReference type="Proteomes" id="UP000662747">
    <property type="component" value="Chromosome"/>
</dbReference>
<feature type="chain" id="PRO_5045776848" description="Secreted protein" evidence="1">
    <location>
        <begin position="24"/>
        <end position="161"/>
    </location>
</feature>
<evidence type="ECO:0000256" key="1">
    <source>
        <dbReference type="SAM" id="SignalP"/>
    </source>
</evidence>
<keyword evidence="1" id="KW-0732">Signal</keyword>
<reference evidence="2 3" key="1">
    <citation type="submission" date="2021-02" db="EMBL/GenBank/DDBJ databases">
        <title>De Novo genome assembly of isolated myxobacteria.</title>
        <authorList>
            <person name="Stevens D.C."/>
        </authorList>
    </citation>
    <scope>NUCLEOTIDE SEQUENCE [LARGE SCALE GENOMIC DNA]</scope>
    <source>
        <strain evidence="3">SCPEA02</strain>
    </source>
</reference>
<gene>
    <name evidence="2" type="ORF">JY651_41185</name>
</gene>
<evidence type="ECO:0000313" key="3">
    <source>
        <dbReference type="Proteomes" id="UP000662747"/>
    </source>
</evidence>
<evidence type="ECO:0000313" key="2">
    <source>
        <dbReference type="EMBL" id="QSQ21532.1"/>
    </source>
</evidence>
<organism evidence="2 3">
    <name type="scientific">Pyxidicoccus parkwayensis</name>
    <dbReference type="NCBI Taxonomy" id="2813578"/>
    <lineage>
        <taxon>Bacteria</taxon>
        <taxon>Pseudomonadati</taxon>
        <taxon>Myxococcota</taxon>
        <taxon>Myxococcia</taxon>
        <taxon>Myxococcales</taxon>
        <taxon>Cystobacterineae</taxon>
        <taxon>Myxococcaceae</taxon>
        <taxon>Pyxidicoccus</taxon>
    </lineage>
</organism>
<dbReference type="RefSeq" id="WP_206723109.1">
    <property type="nucleotide sequence ID" value="NZ_CP071090.1"/>
</dbReference>
<proteinExistence type="predicted"/>
<name>A0ABX7NVN6_9BACT</name>